<dbReference type="InterPro" id="IPR027417">
    <property type="entry name" value="P-loop_NTPase"/>
</dbReference>
<evidence type="ECO:0000313" key="5">
    <source>
        <dbReference type="Proteomes" id="UP000703269"/>
    </source>
</evidence>
<feature type="coiled-coil region" evidence="2">
    <location>
        <begin position="90"/>
        <end position="117"/>
    </location>
</feature>
<protein>
    <submittedName>
        <fullName evidence="4">AAA-16 domain-containing protein</fullName>
    </submittedName>
</protein>
<dbReference type="PANTHER" id="PTHR10039">
    <property type="entry name" value="AMELOGENIN"/>
    <property type="match status" value="1"/>
</dbReference>
<accession>A0A9P3LH22</accession>
<dbReference type="InterPro" id="IPR056884">
    <property type="entry name" value="NPHP3-like_N"/>
</dbReference>
<evidence type="ECO:0000313" key="4">
    <source>
        <dbReference type="EMBL" id="GJE94239.1"/>
    </source>
</evidence>
<dbReference type="InterPro" id="IPR003593">
    <property type="entry name" value="AAA+_ATPase"/>
</dbReference>
<evidence type="ECO:0000256" key="2">
    <source>
        <dbReference type="SAM" id="Coils"/>
    </source>
</evidence>
<keyword evidence="1" id="KW-0677">Repeat</keyword>
<comment type="caution">
    <text evidence="4">The sequence shown here is derived from an EMBL/GenBank/DDBJ whole genome shotgun (WGS) entry which is preliminary data.</text>
</comment>
<dbReference type="AlphaFoldDB" id="A0A9P3LH22"/>
<dbReference type="Gene3D" id="3.40.50.300">
    <property type="entry name" value="P-loop containing nucleotide triphosphate hydrolases"/>
    <property type="match status" value="1"/>
</dbReference>
<keyword evidence="2" id="KW-0175">Coiled coil</keyword>
<dbReference type="Pfam" id="PF24883">
    <property type="entry name" value="NPHP3_N"/>
    <property type="match status" value="1"/>
</dbReference>
<evidence type="ECO:0000259" key="3">
    <source>
        <dbReference type="PROSITE" id="PS50837"/>
    </source>
</evidence>
<proteinExistence type="predicted"/>
<dbReference type="SMART" id="SM00382">
    <property type="entry name" value="AAA"/>
    <property type="match status" value="1"/>
</dbReference>
<reference evidence="4 5" key="1">
    <citation type="submission" date="2021-08" db="EMBL/GenBank/DDBJ databases">
        <title>Draft Genome Sequence of Phanerochaete sordida strain YK-624.</title>
        <authorList>
            <person name="Mori T."/>
            <person name="Dohra H."/>
            <person name="Suzuki T."/>
            <person name="Kawagishi H."/>
            <person name="Hirai H."/>
        </authorList>
    </citation>
    <scope>NUCLEOTIDE SEQUENCE [LARGE SCALE GENOMIC DNA]</scope>
    <source>
        <strain evidence="4 5">YK-624</strain>
    </source>
</reference>
<dbReference type="SUPFAM" id="SSF52540">
    <property type="entry name" value="P-loop containing nucleoside triphosphate hydrolases"/>
    <property type="match status" value="1"/>
</dbReference>
<dbReference type="PROSITE" id="PS50837">
    <property type="entry name" value="NACHT"/>
    <property type="match status" value="1"/>
</dbReference>
<name>A0A9P3LH22_9APHY</name>
<feature type="domain" description="NACHT" evidence="3">
    <location>
        <begin position="235"/>
        <end position="386"/>
    </location>
</feature>
<sequence>MSLTGGLFRRNSLQEVSREPALAPVVDELERLTETVKATQEGEERRSFLSAVRSLARTMHKSMKVVQGTVEAYEGKMDDKHDLMKAIMLSDELQGRIQDLLSTVEDLKEHAQGLTESEGLRGYIKGVWSRSANQTILKDMKRILARAVDSFEHDLAVDIERIRDNFQAMKSMQRQFKRAESGLMLIESIPRVPAGYRLAHKYKRGFLDGTREGPFEAVNRWLGPAGQINEHDMKRFYLLTGWVGSGKSTIAHQLCLRVERGQHASVTLGASFFFARGNSKLESSQYFFSTIAQQLAVAIREIRPYFIDAARVYFQGKGIARGQSAFEALLRTPLAAASASFSTPTVIVVDGIDECRDRNQLPELLQALLALVREFPWLYIFATSRPEPYILSVLASADSADIVHHARLDDTIHDVSGDLGRYIEHSTTEIPPYAEYFREHPDALERLVEYTGGIFLVARIAVRFLDAHQDDPEEGLELLFSEDGRALFPLDAVYLQVLQSAFPLDELRISCGQHERIRSLLRTIALVPGYATPELIALLDGDIQVPQVMSMLDRLRSLLIVDTRGRIIPLHSSFRAFLLDEQRCKNRICYVNRPKGHAHLAAACLRVISSSQVAKMLMFPLTAAAQARARLGYNVMTAWHQHLVQAEFDPELERQLSKFVGGIQLAVYAWTSEPAEVIRAGQAIMEYLEPSPSWSTICAQYFKLSSYAQLWRAAMVESSSSQPPDIISIDIFGEIHRGFGDAKIPRDFDLHTPAVELIRYRGVMGALAGQVRLWDTDAQEIWYSEGIVDIFKAQGSSSKRRTVCMSMRRKGTLVLHEAQVNLTHRRPSISPTDAFISA</sequence>
<keyword evidence="5" id="KW-1185">Reference proteome</keyword>
<dbReference type="Proteomes" id="UP000703269">
    <property type="component" value="Unassembled WGS sequence"/>
</dbReference>
<evidence type="ECO:0000256" key="1">
    <source>
        <dbReference type="ARBA" id="ARBA00022737"/>
    </source>
</evidence>
<organism evidence="4 5">
    <name type="scientific">Phanerochaete sordida</name>
    <dbReference type="NCBI Taxonomy" id="48140"/>
    <lineage>
        <taxon>Eukaryota</taxon>
        <taxon>Fungi</taxon>
        <taxon>Dikarya</taxon>
        <taxon>Basidiomycota</taxon>
        <taxon>Agaricomycotina</taxon>
        <taxon>Agaricomycetes</taxon>
        <taxon>Polyporales</taxon>
        <taxon>Phanerochaetaceae</taxon>
        <taxon>Phanerochaete</taxon>
    </lineage>
</organism>
<dbReference type="InterPro" id="IPR007111">
    <property type="entry name" value="NACHT_NTPase"/>
</dbReference>
<dbReference type="EMBL" id="BPQB01000038">
    <property type="protein sequence ID" value="GJE94239.1"/>
    <property type="molecule type" value="Genomic_DNA"/>
</dbReference>
<gene>
    <name evidence="4" type="ORF">PsYK624_104070</name>
</gene>
<dbReference type="OrthoDB" id="4760524at2759"/>
<dbReference type="PANTHER" id="PTHR10039:SF14">
    <property type="entry name" value="NACHT DOMAIN-CONTAINING PROTEIN"/>
    <property type="match status" value="1"/>
</dbReference>